<reference evidence="1 2" key="1">
    <citation type="journal article" date="2016" name="Sci. Rep.">
        <title>The Dendrobium catenatum Lindl. genome sequence provides insights into polysaccharide synthase, floral development and adaptive evolution.</title>
        <authorList>
            <person name="Zhang G.Q."/>
            <person name="Xu Q."/>
            <person name="Bian C."/>
            <person name="Tsai W.C."/>
            <person name="Yeh C.M."/>
            <person name="Liu K.W."/>
            <person name="Yoshida K."/>
            <person name="Zhang L.S."/>
            <person name="Chang S.B."/>
            <person name="Chen F."/>
            <person name="Shi Y."/>
            <person name="Su Y.Y."/>
            <person name="Zhang Y.Q."/>
            <person name="Chen L.J."/>
            <person name="Yin Y."/>
            <person name="Lin M."/>
            <person name="Huang H."/>
            <person name="Deng H."/>
            <person name="Wang Z.W."/>
            <person name="Zhu S.L."/>
            <person name="Zhao X."/>
            <person name="Deng C."/>
            <person name="Niu S.C."/>
            <person name="Huang J."/>
            <person name="Wang M."/>
            <person name="Liu G.H."/>
            <person name="Yang H.J."/>
            <person name="Xiao X.J."/>
            <person name="Hsiao Y.Y."/>
            <person name="Wu W.L."/>
            <person name="Chen Y.Y."/>
            <person name="Mitsuda N."/>
            <person name="Ohme-Takagi M."/>
            <person name="Luo Y.B."/>
            <person name="Van de Peer Y."/>
            <person name="Liu Z.J."/>
        </authorList>
    </citation>
    <scope>NUCLEOTIDE SEQUENCE [LARGE SCALE GENOMIC DNA]</scope>
    <source>
        <tissue evidence="1">The whole plant</tissue>
    </source>
</reference>
<reference evidence="1 2" key="2">
    <citation type="journal article" date="2017" name="Nature">
        <title>The Apostasia genome and the evolution of orchids.</title>
        <authorList>
            <person name="Zhang G.Q."/>
            <person name="Liu K.W."/>
            <person name="Li Z."/>
            <person name="Lohaus R."/>
            <person name="Hsiao Y.Y."/>
            <person name="Niu S.C."/>
            <person name="Wang J.Y."/>
            <person name="Lin Y.C."/>
            <person name="Xu Q."/>
            <person name="Chen L.J."/>
            <person name="Yoshida K."/>
            <person name="Fujiwara S."/>
            <person name="Wang Z.W."/>
            <person name="Zhang Y.Q."/>
            <person name="Mitsuda N."/>
            <person name="Wang M."/>
            <person name="Liu G.H."/>
            <person name="Pecoraro L."/>
            <person name="Huang H.X."/>
            <person name="Xiao X.J."/>
            <person name="Lin M."/>
            <person name="Wu X.Y."/>
            <person name="Wu W.L."/>
            <person name="Chen Y.Y."/>
            <person name="Chang S.B."/>
            <person name="Sakamoto S."/>
            <person name="Ohme-Takagi M."/>
            <person name="Yagi M."/>
            <person name="Zeng S.J."/>
            <person name="Shen C.Y."/>
            <person name="Yeh C.M."/>
            <person name="Luo Y.B."/>
            <person name="Tsai W.C."/>
            <person name="Van de Peer Y."/>
            <person name="Liu Z.J."/>
        </authorList>
    </citation>
    <scope>NUCLEOTIDE SEQUENCE [LARGE SCALE GENOMIC DNA]</scope>
    <source>
        <tissue evidence="1">The whole plant</tissue>
    </source>
</reference>
<name>A0A2I0W4D3_9ASPA</name>
<accession>A0A2I0W4D3</accession>
<organism evidence="1 2">
    <name type="scientific">Dendrobium catenatum</name>
    <dbReference type="NCBI Taxonomy" id="906689"/>
    <lineage>
        <taxon>Eukaryota</taxon>
        <taxon>Viridiplantae</taxon>
        <taxon>Streptophyta</taxon>
        <taxon>Embryophyta</taxon>
        <taxon>Tracheophyta</taxon>
        <taxon>Spermatophyta</taxon>
        <taxon>Magnoliopsida</taxon>
        <taxon>Liliopsida</taxon>
        <taxon>Asparagales</taxon>
        <taxon>Orchidaceae</taxon>
        <taxon>Epidendroideae</taxon>
        <taxon>Malaxideae</taxon>
        <taxon>Dendrobiinae</taxon>
        <taxon>Dendrobium</taxon>
    </lineage>
</organism>
<evidence type="ECO:0000313" key="2">
    <source>
        <dbReference type="Proteomes" id="UP000233837"/>
    </source>
</evidence>
<sequence>MSSLPFEKFVLAASCVSASTFPSSEIHIPKESKGDFTSFISFSDIGMVSVSFKSSFLDYENEDSWDVDVLIGSLCTRFSLLGFQNGFWNPKEMCFPMPWLLGFHGWLFSVQDSLVLTVAIGFPSLGGFPVALVPQFSAAPLVPVVAPSVPGLGYFP</sequence>
<dbReference type="EMBL" id="KZ502926">
    <property type="protein sequence ID" value="PKU70523.1"/>
    <property type="molecule type" value="Genomic_DNA"/>
</dbReference>
<proteinExistence type="predicted"/>
<keyword evidence="2" id="KW-1185">Reference proteome</keyword>
<evidence type="ECO:0000313" key="1">
    <source>
        <dbReference type="EMBL" id="PKU70523.1"/>
    </source>
</evidence>
<protein>
    <submittedName>
        <fullName evidence="1">Uncharacterized protein</fullName>
    </submittedName>
</protein>
<dbReference type="Proteomes" id="UP000233837">
    <property type="component" value="Unassembled WGS sequence"/>
</dbReference>
<dbReference type="AlphaFoldDB" id="A0A2I0W4D3"/>
<gene>
    <name evidence="1" type="ORF">MA16_Dca008640</name>
</gene>